<proteinExistence type="predicted"/>
<reference evidence="3 4" key="1">
    <citation type="submission" date="2024-04" db="EMBL/GenBank/DDBJ databases">
        <authorList>
            <person name="Waldvogel A.-M."/>
            <person name="Schoenle A."/>
        </authorList>
    </citation>
    <scope>NUCLEOTIDE SEQUENCE [LARGE SCALE GENOMIC DNA]</scope>
</reference>
<protein>
    <submittedName>
        <fullName evidence="3">Uncharacterized protein</fullName>
    </submittedName>
</protein>
<dbReference type="AlphaFoldDB" id="A0AAV2M4B4"/>
<organism evidence="3 4">
    <name type="scientific">Knipowitschia caucasica</name>
    <name type="common">Caucasian dwarf goby</name>
    <name type="synonym">Pomatoschistus caucasicus</name>
    <dbReference type="NCBI Taxonomy" id="637954"/>
    <lineage>
        <taxon>Eukaryota</taxon>
        <taxon>Metazoa</taxon>
        <taxon>Chordata</taxon>
        <taxon>Craniata</taxon>
        <taxon>Vertebrata</taxon>
        <taxon>Euteleostomi</taxon>
        <taxon>Actinopterygii</taxon>
        <taxon>Neopterygii</taxon>
        <taxon>Teleostei</taxon>
        <taxon>Neoteleostei</taxon>
        <taxon>Acanthomorphata</taxon>
        <taxon>Gobiaria</taxon>
        <taxon>Gobiiformes</taxon>
        <taxon>Gobioidei</taxon>
        <taxon>Gobiidae</taxon>
        <taxon>Gobiinae</taxon>
        <taxon>Knipowitschia</taxon>
    </lineage>
</organism>
<feature type="compositionally biased region" description="Basic and acidic residues" evidence="1">
    <location>
        <begin position="63"/>
        <end position="72"/>
    </location>
</feature>
<accession>A0AAV2M4B4</accession>
<sequence>MFFFFLLHKAGQSSSTWYQTSSPPWYQTVLLPLVPDSPLPLSRQNSVVDLLMPRSARHSHRFHTQDEREMKSVRLGGGGGGGGRGPPPLLPPFCSATCDTRPQPGTAAGLELMGF</sequence>
<name>A0AAV2M4B4_KNICA</name>
<feature type="region of interest" description="Disordered" evidence="1">
    <location>
        <begin position="58"/>
        <end position="92"/>
    </location>
</feature>
<evidence type="ECO:0000313" key="4">
    <source>
        <dbReference type="Proteomes" id="UP001497482"/>
    </source>
</evidence>
<feature type="compositionally biased region" description="Gly residues" evidence="1">
    <location>
        <begin position="75"/>
        <end position="84"/>
    </location>
</feature>
<evidence type="ECO:0000256" key="2">
    <source>
        <dbReference type="SAM" id="SignalP"/>
    </source>
</evidence>
<evidence type="ECO:0000256" key="1">
    <source>
        <dbReference type="SAM" id="MobiDB-lite"/>
    </source>
</evidence>
<gene>
    <name evidence="3" type="ORF">KC01_LOCUS35156</name>
</gene>
<dbReference type="EMBL" id="OZ035828">
    <property type="protein sequence ID" value="CAL1608182.1"/>
    <property type="molecule type" value="Genomic_DNA"/>
</dbReference>
<dbReference type="Proteomes" id="UP001497482">
    <property type="component" value="Chromosome 6"/>
</dbReference>
<feature type="chain" id="PRO_5043853191" evidence="2">
    <location>
        <begin position="16"/>
        <end position="115"/>
    </location>
</feature>
<feature type="signal peptide" evidence="2">
    <location>
        <begin position="1"/>
        <end position="15"/>
    </location>
</feature>
<keyword evidence="4" id="KW-1185">Reference proteome</keyword>
<evidence type="ECO:0000313" key="3">
    <source>
        <dbReference type="EMBL" id="CAL1608182.1"/>
    </source>
</evidence>
<keyword evidence="2" id="KW-0732">Signal</keyword>